<dbReference type="InterPro" id="IPR019021">
    <property type="entry name" value="Mms22"/>
</dbReference>
<feature type="region of interest" description="Disordered" evidence="1">
    <location>
        <begin position="1020"/>
        <end position="1043"/>
    </location>
</feature>
<comment type="caution">
    <text evidence="2">The sequence shown here is derived from an EMBL/GenBank/DDBJ whole genome shotgun (WGS) entry which is preliminary data.</text>
</comment>
<proteinExistence type="predicted"/>
<feature type="compositionally biased region" description="Basic and acidic residues" evidence="1">
    <location>
        <begin position="186"/>
        <end position="201"/>
    </location>
</feature>
<reference evidence="2" key="2">
    <citation type="journal article" date="2020" name="Nat. Commun.">
        <title>Large-scale genome sequencing of mycorrhizal fungi provides insights into the early evolution of symbiotic traits.</title>
        <authorList>
            <person name="Miyauchi S."/>
            <person name="Kiss E."/>
            <person name="Kuo A."/>
            <person name="Drula E."/>
            <person name="Kohler A."/>
            <person name="Sanchez-Garcia M."/>
            <person name="Morin E."/>
            <person name="Andreopoulos B."/>
            <person name="Barry K.W."/>
            <person name="Bonito G."/>
            <person name="Buee M."/>
            <person name="Carver A."/>
            <person name="Chen C."/>
            <person name="Cichocki N."/>
            <person name="Clum A."/>
            <person name="Culley D."/>
            <person name="Crous P.W."/>
            <person name="Fauchery L."/>
            <person name="Girlanda M."/>
            <person name="Hayes R.D."/>
            <person name="Keri Z."/>
            <person name="LaButti K."/>
            <person name="Lipzen A."/>
            <person name="Lombard V."/>
            <person name="Magnuson J."/>
            <person name="Maillard F."/>
            <person name="Murat C."/>
            <person name="Nolan M."/>
            <person name="Ohm R.A."/>
            <person name="Pangilinan J."/>
            <person name="Pereira M.F."/>
            <person name="Perotto S."/>
            <person name="Peter M."/>
            <person name="Pfister S."/>
            <person name="Riley R."/>
            <person name="Sitrit Y."/>
            <person name="Stielow J.B."/>
            <person name="Szollosi G."/>
            <person name="Zifcakova L."/>
            <person name="Stursova M."/>
            <person name="Spatafora J.W."/>
            <person name="Tedersoo L."/>
            <person name="Vaario L.M."/>
            <person name="Yamada A."/>
            <person name="Yan M."/>
            <person name="Wang P."/>
            <person name="Xu J."/>
            <person name="Bruns T."/>
            <person name="Baldrian P."/>
            <person name="Vilgalys R."/>
            <person name="Dunand C."/>
            <person name="Henrissat B."/>
            <person name="Grigoriev I.V."/>
            <person name="Hibbett D."/>
            <person name="Nagy L.G."/>
            <person name="Martin F.M."/>
        </authorList>
    </citation>
    <scope>NUCLEOTIDE SEQUENCE</scope>
    <source>
        <strain evidence="2">Prilba</strain>
    </source>
</reference>
<feature type="compositionally biased region" description="Low complexity" evidence="1">
    <location>
        <begin position="152"/>
        <end position="169"/>
    </location>
</feature>
<keyword evidence="3" id="KW-1185">Reference proteome</keyword>
<accession>A0A9P5JXU5</accession>
<reference evidence="2" key="1">
    <citation type="submission" date="2019-10" db="EMBL/GenBank/DDBJ databases">
        <authorList>
            <consortium name="DOE Joint Genome Institute"/>
            <person name="Kuo A."/>
            <person name="Miyauchi S."/>
            <person name="Kiss E."/>
            <person name="Drula E."/>
            <person name="Kohler A."/>
            <person name="Sanchez-Garcia M."/>
            <person name="Andreopoulos B."/>
            <person name="Barry K.W."/>
            <person name="Bonito G."/>
            <person name="Buee M."/>
            <person name="Carver A."/>
            <person name="Chen C."/>
            <person name="Cichocki N."/>
            <person name="Clum A."/>
            <person name="Culley D."/>
            <person name="Crous P.W."/>
            <person name="Fauchery L."/>
            <person name="Girlanda M."/>
            <person name="Hayes R."/>
            <person name="Keri Z."/>
            <person name="LaButti K."/>
            <person name="Lipzen A."/>
            <person name="Lombard V."/>
            <person name="Magnuson J."/>
            <person name="Maillard F."/>
            <person name="Morin E."/>
            <person name="Murat C."/>
            <person name="Nolan M."/>
            <person name="Ohm R."/>
            <person name="Pangilinan J."/>
            <person name="Pereira M."/>
            <person name="Perotto S."/>
            <person name="Peter M."/>
            <person name="Riley R."/>
            <person name="Sitrit Y."/>
            <person name="Stielow B."/>
            <person name="Szollosi G."/>
            <person name="Zifcakova L."/>
            <person name="Stursova M."/>
            <person name="Spatafora J.W."/>
            <person name="Tedersoo L."/>
            <person name="Vaario L.-M."/>
            <person name="Yamada A."/>
            <person name="Yan M."/>
            <person name="Wang P."/>
            <person name="Xu J."/>
            <person name="Bruns T."/>
            <person name="Baldrian P."/>
            <person name="Vilgalys R."/>
            <person name="Henrissat B."/>
            <person name="Grigoriev I.V."/>
            <person name="Hibbett D."/>
            <person name="Nagy L.G."/>
            <person name="Martin F.M."/>
        </authorList>
    </citation>
    <scope>NUCLEOTIDE SEQUENCE</scope>
    <source>
        <strain evidence="2">Prilba</strain>
    </source>
</reference>
<dbReference type="OrthoDB" id="1183224at2759"/>
<dbReference type="Pfam" id="PF09462">
    <property type="entry name" value="Mus7"/>
    <property type="match status" value="1"/>
</dbReference>
<dbReference type="EMBL" id="WHVB01000033">
    <property type="protein sequence ID" value="KAF8468035.1"/>
    <property type="molecule type" value="Genomic_DNA"/>
</dbReference>
<gene>
    <name evidence="2" type="ORF">DFH94DRAFT_776766</name>
</gene>
<feature type="compositionally biased region" description="Low complexity" evidence="1">
    <location>
        <begin position="1020"/>
        <end position="1030"/>
    </location>
</feature>
<feature type="region of interest" description="Disordered" evidence="1">
    <location>
        <begin position="152"/>
        <end position="171"/>
    </location>
</feature>
<dbReference type="GO" id="GO:0031297">
    <property type="term" value="P:replication fork processing"/>
    <property type="evidence" value="ECO:0007669"/>
    <property type="project" value="InterPro"/>
</dbReference>
<evidence type="ECO:0000313" key="3">
    <source>
        <dbReference type="Proteomes" id="UP000759537"/>
    </source>
</evidence>
<feature type="region of interest" description="Disordered" evidence="1">
    <location>
        <begin position="186"/>
        <end position="280"/>
    </location>
</feature>
<dbReference type="GO" id="GO:0005634">
    <property type="term" value="C:nucleus"/>
    <property type="evidence" value="ECO:0007669"/>
    <property type="project" value="InterPro"/>
</dbReference>
<evidence type="ECO:0000313" key="2">
    <source>
        <dbReference type="EMBL" id="KAF8468035.1"/>
    </source>
</evidence>
<dbReference type="GO" id="GO:0000724">
    <property type="term" value="P:double-strand break repair via homologous recombination"/>
    <property type="evidence" value="ECO:0007669"/>
    <property type="project" value="TreeGrafter"/>
</dbReference>
<dbReference type="Proteomes" id="UP000759537">
    <property type="component" value="Unassembled WGS sequence"/>
</dbReference>
<dbReference type="GO" id="GO:0035361">
    <property type="term" value="C:Cul8-RING ubiquitin ligase complex"/>
    <property type="evidence" value="ECO:0007669"/>
    <property type="project" value="TreeGrafter"/>
</dbReference>
<feature type="compositionally biased region" description="Basic residues" evidence="1">
    <location>
        <begin position="111"/>
        <end position="122"/>
    </location>
</feature>
<protein>
    <submittedName>
        <fullName evidence="2">Mus7/MMS22 family-domain-containing protein</fullName>
    </submittedName>
</protein>
<feature type="compositionally biased region" description="Basic residues" evidence="1">
    <location>
        <begin position="202"/>
        <end position="211"/>
    </location>
</feature>
<dbReference type="AlphaFoldDB" id="A0A9P5JXU5"/>
<dbReference type="PANTHER" id="PTHR28122">
    <property type="entry name" value="E3 UBIQUITIN-PROTEIN LIGASE SUBSTRATE RECEPTOR MMS22"/>
    <property type="match status" value="1"/>
</dbReference>
<name>A0A9P5JXU5_9AGAM</name>
<feature type="compositionally biased region" description="Basic residues" evidence="1">
    <location>
        <begin position="1"/>
        <end position="14"/>
    </location>
</feature>
<organism evidence="2 3">
    <name type="scientific">Russula ochroleuca</name>
    <dbReference type="NCBI Taxonomy" id="152965"/>
    <lineage>
        <taxon>Eukaryota</taxon>
        <taxon>Fungi</taxon>
        <taxon>Dikarya</taxon>
        <taxon>Basidiomycota</taxon>
        <taxon>Agaricomycotina</taxon>
        <taxon>Agaricomycetes</taxon>
        <taxon>Russulales</taxon>
        <taxon>Russulaceae</taxon>
        <taxon>Russula</taxon>
    </lineage>
</organism>
<feature type="region of interest" description="Disordered" evidence="1">
    <location>
        <begin position="61"/>
        <end position="146"/>
    </location>
</feature>
<dbReference type="PANTHER" id="PTHR28122:SF1">
    <property type="entry name" value="E3 UBIQUITIN-PROTEIN LIGASE SUBSTRATE RECEPTOR MMS22"/>
    <property type="match status" value="1"/>
</dbReference>
<sequence>MLPRAKGKKRHRTSTGHPSAPPPVAHRRTSGVQLSLGSPSLDRRFTGSSAIADLTLVASIPDVGGNGDPAEAATWYPDAFNDGSSGVGSDDMPLSTDQNDLRDSHIPPPLVKRKRRALRRTLPHLSPLGSPSLHLSGSSSPLSRPASLGAISVDASSDSSSSGSESMQGSDDDVVLLSEASAIMLIDDHSPSLSPKLERSPPRSHRKRRLQPSRYPVITDFFARGPSEKKKRPRRRGIVPTEKTTRSKHASGRVRATDPQPAVLRNSKAHTRRRHERPQRPADLSVFTVAGRRIMSGWQRRNAVTIDTEDLAFRRALEPSARRERQSPSKRLLPSEVRVRRPPRQVFRGPINRTMSSSTLRVIDPAPDEDTRHRIVVDFDIPFLPPGKVYAASSYLGKGWLYELLSVVSGTPLSHSPPAIEVDGHRLSSVSTALDYTAFLPYACDSFAKVLNDPPETSYEMFTSWNATMHNVCSLVSWILASAEGNDAHLIRTASLEYTGSLVARIDTTLEDSGSRAKSLCSTIFCLHWFAVELLVRTCWSATGSDYDLSTAVSARVIGMANRLLQAGSLTTVLHVVAKHDSLDGFSLYPCVAQLWICLVHLGTLRGRAPGAPGEGSFPSIVEILQKSLAATESSTQGGLQASEDIWCTLFGLCALSQFSAHGVSTSSARMGTSWELVLHALDHIRLVADPQVDNDLSTRSLRRRDAYIRLIVSRCLILHQRWSWRLDLEDDASAALFRRLVEIFKSRKFADLRGEIAGFAAFLQENDATLLAAHASTDSAFTIFLKLIFASAQQMRPSLREDEYLGRTKKLLSLVTPVGSVQHQLSAIRSPFDEQLSMLYNRFSSLALAIRVLPSAENILYRVSLARRYVDFARAAAATRSVCIRAANFLVLQALDMVLPVGPALEWTSEIAQVLIAEFRVAFVVVEGTVAAPRANDAHDARGRRTELVQCIQLLLSGFHDMSRSITKSAGKDTSTALELLQKGCFFPVLVEANLCAIPTIQALLQGIVDVHLNHASSLQEGQEPPLQEQHPKPNQEESQDEYGQFDLNWDDPMVLAALNNAAEPAPVAVPTTAMQYTYQSLVEHIKNAVASPTMFENIINAFENQRRHGERLRTGAESVS</sequence>
<feature type="region of interest" description="Disordered" evidence="1">
    <location>
        <begin position="1"/>
        <end position="43"/>
    </location>
</feature>
<feature type="compositionally biased region" description="Basic residues" evidence="1">
    <location>
        <begin position="267"/>
        <end position="277"/>
    </location>
</feature>
<feature type="compositionally biased region" description="Low complexity" evidence="1">
    <location>
        <begin position="123"/>
        <end position="146"/>
    </location>
</feature>
<evidence type="ECO:0000256" key="1">
    <source>
        <dbReference type="SAM" id="MobiDB-lite"/>
    </source>
</evidence>